<sequence>MAAAIVALHDDRADSELARLGGYDERDQGQVDRVLHGFLAGLLRTTWEHGWTPADVFQHGRREFTAGVEPLLLAAIAAEHRGYRDETVDPRWLDQLLDLGIEPPYEELDLTAWATSRRTGRYLTLRHTLELAGVLQSLPPLARLIPPPGTTVRRSGDRAVVPATAKMLSRIRSLLAKAEATEFPEEAEALSGKAQELMAKFALDRALVEADPAVEIPDDSSARRIWLDTPYVSAKAQLVSSVASANRCRTVMIEQLAVVTVMGVDLDLQLTEILATSLLVQANRAMLVSGKHTGRYGESRTRSFRQSFLMAYAQRIGERLRAATEATQAAVAAEDADRLLPVLSRREEQVDALFSKLFPNTTTRRTRITNGAGWEAGLSAADQAQIDAKRQVRR</sequence>
<protein>
    <submittedName>
        <fullName evidence="2">DUF2786 domain-containing protein</fullName>
    </submittedName>
</protein>
<organism evidence="2 3">
    <name type="scientific">Kribbella antibiotica</name>
    <dbReference type="NCBI Taxonomy" id="190195"/>
    <lineage>
        <taxon>Bacteria</taxon>
        <taxon>Bacillati</taxon>
        <taxon>Actinomycetota</taxon>
        <taxon>Actinomycetes</taxon>
        <taxon>Propionibacteriales</taxon>
        <taxon>Kribbellaceae</taxon>
        <taxon>Kribbella</taxon>
    </lineage>
</organism>
<dbReference type="Pfam" id="PF10979">
    <property type="entry name" value="DUF2786"/>
    <property type="match status" value="1"/>
</dbReference>
<evidence type="ECO:0000313" key="2">
    <source>
        <dbReference type="EMBL" id="TDD46164.1"/>
    </source>
</evidence>
<keyword evidence="3" id="KW-1185">Reference proteome</keyword>
<evidence type="ECO:0000313" key="3">
    <source>
        <dbReference type="Proteomes" id="UP000295124"/>
    </source>
</evidence>
<dbReference type="Proteomes" id="UP000295124">
    <property type="component" value="Unassembled WGS sequence"/>
</dbReference>
<gene>
    <name evidence="2" type="ORF">E1263_37135</name>
</gene>
<dbReference type="AlphaFoldDB" id="A0A4R4YPF3"/>
<dbReference type="OrthoDB" id="3508128at2"/>
<dbReference type="EMBL" id="SMKX01000181">
    <property type="protein sequence ID" value="TDD46164.1"/>
    <property type="molecule type" value="Genomic_DNA"/>
</dbReference>
<reference evidence="2 3" key="1">
    <citation type="submission" date="2019-03" db="EMBL/GenBank/DDBJ databases">
        <title>Draft genome sequences of novel Actinobacteria.</title>
        <authorList>
            <person name="Sahin N."/>
            <person name="Ay H."/>
            <person name="Saygin H."/>
        </authorList>
    </citation>
    <scope>NUCLEOTIDE SEQUENCE [LARGE SCALE GENOMIC DNA]</scope>
    <source>
        <strain evidence="2 3">JCM 13523</strain>
    </source>
</reference>
<accession>A0A4R4YPF3</accession>
<dbReference type="InterPro" id="IPR024498">
    <property type="entry name" value="DUF2786"/>
</dbReference>
<proteinExistence type="predicted"/>
<feature type="domain" description="DUF2786" evidence="1">
    <location>
        <begin position="166"/>
        <end position="205"/>
    </location>
</feature>
<comment type="caution">
    <text evidence="2">The sequence shown here is derived from an EMBL/GenBank/DDBJ whole genome shotgun (WGS) entry which is preliminary data.</text>
</comment>
<evidence type="ECO:0000259" key="1">
    <source>
        <dbReference type="Pfam" id="PF10979"/>
    </source>
</evidence>
<name>A0A4R4YPF3_9ACTN</name>